<dbReference type="InterPro" id="IPR027383">
    <property type="entry name" value="Znf_put"/>
</dbReference>
<reference evidence="2" key="1">
    <citation type="submission" date="2021-02" db="EMBL/GenBank/DDBJ databases">
        <title>Fulvivirga sp. S481 isolated from sea water.</title>
        <authorList>
            <person name="Bae S.S."/>
            <person name="Baek K."/>
        </authorList>
    </citation>
    <scope>NUCLEOTIDE SEQUENCE</scope>
    <source>
        <strain evidence="2">S481</strain>
    </source>
</reference>
<proteinExistence type="predicted"/>
<dbReference type="Pfam" id="PF13490">
    <property type="entry name" value="zf-HC2"/>
    <property type="match status" value="1"/>
</dbReference>
<dbReference type="Proteomes" id="UP000662783">
    <property type="component" value="Chromosome"/>
</dbReference>
<name>A0A974WGU5_9BACT</name>
<evidence type="ECO:0000313" key="2">
    <source>
        <dbReference type="EMBL" id="QSE97815.1"/>
    </source>
</evidence>
<dbReference type="AlphaFoldDB" id="A0A974WGU5"/>
<dbReference type="EMBL" id="CP070608">
    <property type="protein sequence ID" value="QSE97815.1"/>
    <property type="molecule type" value="Genomic_DNA"/>
</dbReference>
<protein>
    <submittedName>
        <fullName evidence="2">Zf-HC2 domain-containing protein</fullName>
    </submittedName>
</protein>
<feature type="domain" description="Putative zinc-finger" evidence="1">
    <location>
        <begin position="18"/>
        <end position="46"/>
    </location>
</feature>
<keyword evidence="3" id="KW-1185">Reference proteome</keyword>
<evidence type="ECO:0000259" key="1">
    <source>
        <dbReference type="Pfam" id="PF13490"/>
    </source>
</evidence>
<accession>A0A974WGU5</accession>
<gene>
    <name evidence="2" type="ORF">JR347_01625</name>
</gene>
<sequence length="89" mass="10185">MDSNPTEKSSTNQPDHSECMKLLQLVLDDEATPTEREVFEKHVCNCMPYFEIYQVDKAIKSLVKKTCCGKDMPTDLANEIRAKLFQKAD</sequence>
<dbReference type="RefSeq" id="WP_205722323.1">
    <property type="nucleotide sequence ID" value="NZ_CP070608.1"/>
</dbReference>
<evidence type="ECO:0000313" key="3">
    <source>
        <dbReference type="Proteomes" id="UP000662783"/>
    </source>
</evidence>
<organism evidence="2 3">
    <name type="scientific">Fulvivirga lutea</name>
    <dbReference type="NCBI Taxonomy" id="2810512"/>
    <lineage>
        <taxon>Bacteria</taxon>
        <taxon>Pseudomonadati</taxon>
        <taxon>Bacteroidota</taxon>
        <taxon>Cytophagia</taxon>
        <taxon>Cytophagales</taxon>
        <taxon>Fulvivirgaceae</taxon>
        <taxon>Fulvivirga</taxon>
    </lineage>
</organism>
<dbReference type="KEGG" id="fuv:JR347_01625"/>